<dbReference type="CDD" id="cd00311">
    <property type="entry name" value="TIM"/>
    <property type="match status" value="1"/>
</dbReference>
<dbReference type="PANTHER" id="PTHR21139:SF42">
    <property type="entry name" value="TRIOSEPHOSPHATE ISOMERASE"/>
    <property type="match status" value="1"/>
</dbReference>
<sequence length="251" mass="28441">MSYKYKYFIANWKMFGDFSSFRIINSINNYVNKIKLKKNRIIFCVPTTLISHFSNKLKKSKIFIGAQNCHYLDDYGPHTGSINSKMIKSAGANYVILGHSENRIEGDTDNLINNKIKSAIKNNLVVIFCIGETLKQRKQNLTNKILSLQIDKGLKLVKSLKKIIVSYEPVWSIGTGIIPTHKELTETISFIRNKLNKKFKKKHSVKIIYGGSVNAKNIRKLIAIQGISGFLIGGASQSGKKFIDIIKNCYM</sequence>
<accession>A0A382DT88</accession>
<evidence type="ECO:0008006" key="3">
    <source>
        <dbReference type="Google" id="ProtNLM"/>
    </source>
</evidence>
<dbReference type="GO" id="GO:0046166">
    <property type="term" value="P:glyceraldehyde-3-phosphate biosynthetic process"/>
    <property type="evidence" value="ECO:0007669"/>
    <property type="project" value="TreeGrafter"/>
</dbReference>
<dbReference type="GO" id="GO:0006096">
    <property type="term" value="P:glycolytic process"/>
    <property type="evidence" value="ECO:0007669"/>
    <property type="project" value="TreeGrafter"/>
</dbReference>
<dbReference type="AlphaFoldDB" id="A0A382DT88"/>
<dbReference type="InterPro" id="IPR000652">
    <property type="entry name" value="Triosephosphate_isomerase"/>
</dbReference>
<organism evidence="2">
    <name type="scientific">marine metagenome</name>
    <dbReference type="NCBI Taxonomy" id="408172"/>
    <lineage>
        <taxon>unclassified sequences</taxon>
        <taxon>metagenomes</taxon>
        <taxon>ecological metagenomes</taxon>
    </lineage>
</organism>
<dbReference type="GO" id="GO:0004807">
    <property type="term" value="F:triose-phosphate isomerase activity"/>
    <property type="evidence" value="ECO:0007669"/>
    <property type="project" value="InterPro"/>
</dbReference>
<name>A0A382DT88_9ZZZZ</name>
<dbReference type="PROSITE" id="PS51440">
    <property type="entry name" value="TIM_2"/>
    <property type="match status" value="1"/>
</dbReference>
<reference evidence="2" key="1">
    <citation type="submission" date="2018-05" db="EMBL/GenBank/DDBJ databases">
        <authorList>
            <person name="Lanie J.A."/>
            <person name="Ng W.-L."/>
            <person name="Kazmierczak K.M."/>
            <person name="Andrzejewski T.M."/>
            <person name="Davidsen T.M."/>
            <person name="Wayne K.J."/>
            <person name="Tettelin H."/>
            <person name="Glass J.I."/>
            <person name="Rusch D."/>
            <person name="Podicherti R."/>
            <person name="Tsui H.-C.T."/>
            <person name="Winkler M.E."/>
        </authorList>
    </citation>
    <scope>NUCLEOTIDE SEQUENCE</scope>
</reference>
<gene>
    <name evidence="2" type="ORF">METZ01_LOCUS193805</name>
</gene>
<dbReference type="PANTHER" id="PTHR21139">
    <property type="entry name" value="TRIOSEPHOSPHATE ISOMERASE"/>
    <property type="match status" value="1"/>
</dbReference>
<dbReference type="NCBIfam" id="TIGR00419">
    <property type="entry name" value="tim"/>
    <property type="match status" value="1"/>
</dbReference>
<dbReference type="Gene3D" id="3.20.20.70">
    <property type="entry name" value="Aldolase class I"/>
    <property type="match status" value="1"/>
</dbReference>
<dbReference type="SUPFAM" id="SSF51351">
    <property type="entry name" value="Triosephosphate isomerase (TIM)"/>
    <property type="match status" value="1"/>
</dbReference>
<proteinExistence type="predicted"/>
<dbReference type="InterPro" id="IPR013785">
    <property type="entry name" value="Aldolase_TIM"/>
</dbReference>
<dbReference type="InterPro" id="IPR035990">
    <property type="entry name" value="TIM_sf"/>
</dbReference>
<keyword evidence="1" id="KW-0413">Isomerase</keyword>
<dbReference type="GO" id="GO:0019563">
    <property type="term" value="P:glycerol catabolic process"/>
    <property type="evidence" value="ECO:0007669"/>
    <property type="project" value="TreeGrafter"/>
</dbReference>
<dbReference type="GO" id="GO:0005829">
    <property type="term" value="C:cytosol"/>
    <property type="evidence" value="ECO:0007669"/>
    <property type="project" value="TreeGrafter"/>
</dbReference>
<dbReference type="EMBL" id="UINC01040704">
    <property type="protein sequence ID" value="SVB40951.1"/>
    <property type="molecule type" value="Genomic_DNA"/>
</dbReference>
<evidence type="ECO:0000256" key="1">
    <source>
        <dbReference type="ARBA" id="ARBA00023235"/>
    </source>
</evidence>
<dbReference type="GO" id="GO:0006094">
    <property type="term" value="P:gluconeogenesis"/>
    <property type="evidence" value="ECO:0007669"/>
    <property type="project" value="TreeGrafter"/>
</dbReference>
<evidence type="ECO:0000313" key="2">
    <source>
        <dbReference type="EMBL" id="SVB40951.1"/>
    </source>
</evidence>
<dbReference type="Pfam" id="PF00121">
    <property type="entry name" value="TIM"/>
    <property type="match status" value="1"/>
</dbReference>
<protein>
    <recommendedName>
        <fullName evidence="3">Triosephosphate isomerase</fullName>
    </recommendedName>
</protein>